<organism evidence="2 3">
    <name type="scientific">Falsiroseomonas bella</name>
    <dbReference type="NCBI Taxonomy" id="2184016"/>
    <lineage>
        <taxon>Bacteria</taxon>
        <taxon>Pseudomonadati</taxon>
        <taxon>Pseudomonadota</taxon>
        <taxon>Alphaproteobacteria</taxon>
        <taxon>Acetobacterales</taxon>
        <taxon>Roseomonadaceae</taxon>
        <taxon>Falsiroseomonas</taxon>
    </lineage>
</organism>
<dbReference type="Gene3D" id="3.40.50.1820">
    <property type="entry name" value="alpha/beta hydrolase"/>
    <property type="match status" value="1"/>
</dbReference>
<reference evidence="3" key="1">
    <citation type="submission" date="2018-05" db="EMBL/GenBank/DDBJ databases">
        <authorList>
            <person name="Du Z."/>
            <person name="Wang X."/>
        </authorList>
    </citation>
    <scope>NUCLEOTIDE SEQUENCE [LARGE SCALE GENOMIC DNA]</scope>
    <source>
        <strain evidence="3">CQN31</strain>
    </source>
</reference>
<dbReference type="PANTHER" id="PTHR43798:SF33">
    <property type="entry name" value="HYDROLASE, PUTATIVE (AFU_ORTHOLOGUE AFUA_2G14860)-RELATED"/>
    <property type="match status" value="1"/>
</dbReference>
<dbReference type="EMBL" id="QGNA01000002">
    <property type="protein sequence ID" value="PWS37281.1"/>
    <property type="molecule type" value="Genomic_DNA"/>
</dbReference>
<comment type="caution">
    <text evidence="2">The sequence shown here is derived from an EMBL/GenBank/DDBJ whole genome shotgun (WGS) entry which is preliminary data.</text>
</comment>
<evidence type="ECO:0000313" key="2">
    <source>
        <dbReference type="EMBL" id="PWS37281.1"/>
    </source>
</evidence>
<dbReference type="AlphaFoldDB" id="A0A317FDY2"/>
<proteinExistence type="predicted"/>
<dbReference type="PRINTS" id="PR00111">
    <property type="entry name" value="ABHYDROLASE"/>
</dbReference>
<accession>A0A317FDY2</accession>
<evidence type="ECO:0000259" key="1">
    <source>
        <dbReference type="Pfam" id="PF00561"/>
    </source>
</evidence>
<dbReference type="GO" id="GO:0016020">
    <property type="term" value="C:membrane"/>
    <property type="evidence" value="ECO:0007669"/>
    <property type="project" value="TreeGrafter"/>
</dbReference>
<dbReference type="InterPro" id="IPR000073">
    <property type="entry name" value="AB_hydrolase_1"/>
</dbReference>
<dbReference type="Pfam" id="PF00561">
    <property type="entry name" value="Abhydrolase_1"/>
    <property type="match status" value="1"/>
</dbReference>
<dbReference type="OrthoDB" id="9804723at2"/>
<dbReference type="RefSeq" id="WP_109870390.1">
    <property type="nucleotide sequence ID" value="NZ_QGNA01000002.1"/>
</dbReference>
<dbReference type="InterPro" id="IPR050266">
    <property type="entry name" value="AB_hydrolase_sf"/>
</dbReference>
<keyword evidence="3" id="KW-1185">Reference proteome</keyword>
<evidence type="ECO:0000313" key="3">
    <source>
        <dbReference type="Proteomes" id="UP000245765"/>
    </source>
</evidence>
<dbReference type="PANTHER" id="PTHR43798">
    <property type="entry name" value="MONOACYLGLYCEROL LIPASE"/>
    <property type="match status" value="1"/>
</dbReference>
<dbReference type="InterPro" id="IPR029058">
    <property type="entry name" value="AB_hydrolase_fold"/>
</dbReference>
<dbReference type="Proteomes" id="UP000245765">
    <property type="component" value="Unassembled WGS sequence"/>
</dbReference>
<feature type="domain" description="AB hydrolase-1" evidence="1">
    <location>
        <begin position="44"/>
        <end position="268"/>
    </location>
</feature>
<gene>
    <name evidence="2" type="ORF">DFH01_10545</name>
</gene>
<sequence>MIHPDGTPIAPLPDLRFVGLDASALGLEGPRMSYMEAGESTQRTVLCLHGIGANSIGWRFILAGLASRARVIAWNAPGYMLSDNFVTAAPTPGQYAEAAVALLDALGVKGPVHLLGSSFGSMLAACLAARHPQRVARMVLLGTSRGQRWKGREERARMLAMREASIANGPLDLAATRSGNLVAAGTPEPVRALVRAMVAATQPRGYLQAARCTDPVDVVEDFAPRIAAPTLCVTGDSDGVNPPPVGRAVADAIAGGRFVSPEKCGHLPELEYPARTLTLVREHFFGDLP</sequence>
<protein>
    <submittedName>
        <fullName evidence="2">Alpha/beta hydrolase</fullName>
    </submittedName>
</protein>
<dbReference type="GO" id="GO:0016787">
    <property type="term" value="F:hydrolase activity"/>
    <property type="evidence" value="ECO:0007669"/>
    <property type="project" value="UniProtKB-KW"/>
</dbReference>
<keyword evidence="2" id="KW-0378">Hydrolase</keyword>
<dbReference type="SUPFAM" id="SSF53474">
    <property type="entry name" value="alpha/beta-Hydrolases"/>
    <property type="match status" value="1"/>
</dbReference>
<name>A0A317FDY2_9PROT</name>